<protein>
    <recommendedName>
        <fullName evidence="4">MFS transporter</fullName>
    </recommendedName>
</protein>
<dbReference type="GO" id="GO:0022857">
    <property type="term" value="F:transmembrane transporter activity"/>
    <property type="evidence" value="ECO:0007669"/>
    <property type="project" value="InterPro"/>
</dbReference>
<dbReference type="InterPro" id="IPR011701">
    <property type="entry name" value="MFS"/>
</dbReference>
<gene>
    <name evidence="2" type="ORF">CSPHI_02475</name>
</gene>
<keyword evidence="1" id="KW-1133">Transmembrane helix</keyword>
<feature type="transmembrane region" description="Helical" evidence="1">
    <location>
        <begin position="344"/>
        <end position="366"/>
    </location>
</feature>
<keyword evidence="3" id="KW-1185">Reference proteome</keyword>
<feature type="transmembrane region" description="Helical" evidence="1">
    <location>
        <begin position="100"/>
        <end position="122"/>
    </location>
</feature>
<keyword evidence="1" id="KW-0472">Membrane</keyword>
<feature type="transmembrane region" description="Helical" evidence="1">
    <location>
        <begin position="164"/>
        <end position="184"/>
    </location>
</feature>
<feature type="transmembrane region" description="Helical" evidence="1">
    <location>
        <begin position="372"/>
        <end position="390"/>
    </location>
</feature>
<dbReference type="InterPro" id="IPR036259">
    <property type="entry name" value="MFS_trans_sf"/>
</dbReference>
<feature type="transmembrane region" description="Helical" evidence="1">
    <location>
        <begin position="76"/>
        <end position="94"/>
    </location>
</feature>
<organism evidence="2 3">
    <name type="scientific">Corynebacterium sphenisci DSM 44792</name>
    <dbReference type="NCBI Taxonomy" id="1437874"/>
    <lineage>
        <taxon>Bacteria</taxon>
        <taxon>Bacillati</taxon>
        <taxon>Actinomycetota</taxon>
        <taxon>Actinomycetes</taxon>
        <taxon>Mycobacteriales</taxon>
        <taxon>Corynebacteriaceae</taxon>
        <taxon>Corynebacterium</taxon>
    </lineage>
</organism>
<feature type="transmembrane region" description="Helical" evidence="1">
    <location>
        <begin position="223"/>
        <end position="243"/>
    </location>
</feature>
<evidence type="ECO:0000313" key="2">
    <source>
        <dbReference type="EMBL" id="APT90123.1"/>
    </source>
</evidence>
<feature type="transmembrane region" description="Helical" evidence="1">
    <location>
        <begin position="286"/>
        <end position="306"/>
    </location>
</feature>
<dbReference type="PANTHER" id="PTHR23523:SF2">
    <property type="entry name" value="2-NITROIMIDAZOLE TRANSPORTER"/>
    <property type="match status" value="1"/>
</dbReference>
<feature type="transmembrane region" description="Helical" evidence="1">
    <location>
        <begin position="312"/>
        <end position="332"/>
    </location>
</feature>
<dbReference type="AlphaFoldDB" id="A0A1L7CW96"/>
<reference evidence="2 3" key="1">
    <citation type="submission" date="2014-08" db="EMBL/GenBank/DDBJ databases">
        <title>Complete genome sequence of Corynebacterium sphenisci CECT 5990(T) (=DSM 44792(T)), isolated from healthy wild penguins.</title>
        <authorList>
            <person name="Ruckert C."/>
            <person name="Albersmeier A."/>
            <person name="Winkler A."/>
            <person name="Kalinowski J."/>
        </authorList>
    </citation>
    <scope>NUCLEOTIDE SEQUENCE [LARGE SCALE GENOMIC DNA]</scope>
    <source>
        <strain evidence="2 3">DSM 44792</strain>
    </source>
</reference>
<dbReference type="EMBL" id="CP009248">
    <property type="protein sequence ID" value="APT90123.1"/>
    <property type="molecule type" value="Genomic_DNA"/>
</dbReference>
<dbReference type="KEGG" id="csph:CSPHI_02475"/>
<accession>A0A1L7CW96</accession>
<proteinExistence type="predicted"/>
<dbReference type="Proteomes" id="UP000185469">
    <property type="component" value="Chromosome"/>
</dbReference>
<sequence length="413" mass="42003">MTKRRIRLLAFAGIVLTALNMRAAVTGLPPLIGRMAPDLGLSPGFVGALGMLPTAMFAASAFATPPLLRRLRLPHALFAMMAATAAGQLLRVAGPSTAALVAGSLVALFAIGVTNTVAPLAVRAYFPEAVPRMSTAYMLAMQTGMMAAPLAAEPIAAAAGSWRVSLASWALLALAAALPWIPLLRAGADSIAAAGRDGRAPAAARAAAGAADQVPEHRSPVGLGLLAMFGCTSLSTYALMMFIPRVIESAGMSAATGGAMLSWWSALGALIAVLGPWALGRLRDPYPLLAGFLLVYCIGNAGLFLAPAAAPWLWVTLSGLGPISFPMALTLINLRARTAAGARALSAFAQGGGYTLACAGPLLTGMLHEATAGWAAPLVLLLAATAVVAVGGRAATRERFVEDTLPAAGPRRG</sequence>
<feature type="transmembrane region" description="Helical" evidence="1">
    <location>
        <begin position="134"/>
        <end position="152"/>
    </location>
</feature>
<dbReference type="Gene3D" id="1.20.1250.20">
    <property type="entry name" value="MFS general substrate transporter like domains"/>
    <property type="match status" value="2"/>
</dbReference>
<evidence type="ECO:0000256" key="1">
    <source>
        <dbReference type="SAM" id="Phobius"/>
    </source>
</evidence>
<name>A0A1L7CW96_9CORY</name>
<evidence type="ECO:0000313" key="3">
    <source>
        <dbReference type="Proteomes" id="UP000185469"/>
    </source>
</evidence>
<feature type="transmembrane region" description="Helical" evidence="1">
    <location>
        <begin position="263"/>
        <end position="279"/>
    </location>
</feature>
<dbReference type="STRING" id="1437874.CSPHI_02475"/>
<evidence type="ECO:0008006" key="4">
    <source>
        <dbReference type="Google" id="ProtNLM"/>
    </source>
</evidence>
<keyword evidence="1" id="KW-0812">Transmembrane</keyword>
<dbReference type="SUPFAM" id="SSF103473">
    <property type="entry name" value="MFS general substrate transporter"/>
    <property type="match status" value="1"/>
</dbReference>
<feature type="transmembrane region" description="Helical" evidence="1">
    <location>
        <begin position="43"/>
        <end position="64"/>
    </location>
</feature>
<dbReference type="Pfam" id="PF07690">
    <property type="entry name" value="MFS_1"/>
    <property type="match status" value="1"/>
</dbReference>
<dbReference type="RefSeq" id="WP_245803330.1">
    <property type="nucleotide sequence ID" value="NZ_CP009248.1"/>
</dbReference>
<dbReference type="InterPro" id="IPR052524">
    <property type="entry name" value="MFS_Cyanate_Porter"/>
</dbReference>
<dbReference type="PANTHER" id="PTHR23523">
    <property type="match status" value="1"/>
</dbReference>